<gene>
    <name evidence="8" type="ORF">DAT39_019064</name>
</gene>
<dbReference type="InterPro" id="IPR000742">
    <property type="entry name" value="EGF"/>
</dbReference>
<dbReference type="PROSITE" id="PS00010">
    <property type="entry name" value="ASX_HYDROXYL"/>
    <property type="match status" value="2"/>
</dbReference>
<feature type="non-terminal residue" evidence="8">
    <location>
        <position position="1"/>
    </location>
</feature>
<dbReference type="Pfam" id="PF00008">
    <property type="entry name" value="EGF"/>
    <property type="match status" value="1"/>
</dbReference>
<proteinExistence type="predicted"/>
<feature type="domain" description="EGF-like" evidence="7">
    <location>
        <begin position="9"/>
        <end position="44"/>
    </location>
</feature>
<evidence type="ECO:0000313" key="8">
    <source>
        <dbReference type="EMBL" id="KAF5891230.1"/>
    </source>
</evidence>
<evidence type="ECO:0000256" key="2">
    <source>
        <dbReference type="ARBA" id="ARBA00022729"/>
    </source>
</evidence>
<dbReference type="PROSITE" id="PS50026">
    <property type="entry name" value="EGF_3"/>
    <property type="match status" value="2"/>
</dbReference>
<keyword evidence="4 6" id="KW-1015">Disulfide bond</keyword>
<dbReference type="CDD" id="cd00054">
    <property type="entry name" value="EGF_CA"/>
    <property type="match status" value="1"/>
</dbReference>
<comment type="caution">
    <text evidence="8">The sequence shown here is derived from an EMBL/GenBank/DDBJ whole genome shotgun (WGS) entry which is preliminary data.</text>
</comment>
<name>A0A8J4U5H3_CLAMG</name>
<feature type="non-terminal residue" evidence="8">
    <location>
        <position position="77"/>
    </location>
</feature>
<evidence type="ECO:0000256" key="1">
    <source>
        <dbReference type="ARBA" id="ARBA00022536"/>
    </source>
</evidence>
<dbReference type="PROSITE" id="PS01187">
    <property type="entry name" value="EGF_CA"/>
    <property type="match status" value="1"/>
</dbReference>
<accession>A0A8J4U5H3</accession>
<evidence type="ECO:0000313" key="9">
    <source>
        <dbReference type="Proteomes" id="UP000727407"/>
    </source>
</evidence>
<dbReference type="PRINTS" id="PR00010">
    <property type="entry name" value="EGFBLOOD"/>
</dbReference>
<dbReference type="PROSITE" id="PS00022">
    <property type="entry name" value="EGF_1"/>
    <property type="match status" value="1"/>
</dbReference>
<dbReference type="GO" id="GO:0005112">
    <property type="term" value="F:Notch binding"/>
    <property type="evidence" value="ECO:0007669"/>
    <property type="project" value="TreeGrafter"/>
</dbReference>
<feature type="domain" description="EGF-like" evidence="7">
    <location>
        <begin position="46"/>
        <end position="77"/>
    </location>
</feature>
<dbReference type="FunFam" id="2.10.25.10:FF:000031">
    <property type="entry name" value="neurogenic locus notch homolog protein 3"/>
    <property type="match status" value="1"/>
</dbReference>
<keyword evidence="3" id="KW-0677">Repeat</keyword>
<feature type="disulfide bond" evidence="6">
    <location>
        <begin position="34"/>
        <end position="43"/>
    </location>
</feature>
<comment type="caution">
    <text evidence="6">Lacks conserved residue(s) required for the propagation of feature annotation.</text>
</comment>
<dbReference type="InterPro" id="IPR001881">
    <property type="entry name" value="EGF-like_Ca-bd_dom"/>
</dbReference>
<dbReference type="PANTHER" id="PTHR12916:SF9">
    <property type="entry name" value="NEUROGENIC LOCUS NOTCH HOMOLOG PROTEIN 1-RELATED"/>
    <property type="match status" value="1"/>
</dbReference>
<dbReference type="EMBL" id="QNUK01000604">
    <property type="protein sequence ID" value="KAF5891230.1"/>
    <property type="molecule type" value="Genomic_DNA"/>
</dbReference>
<dbReference type="InterPro" id="IPR013032">
    <property type="entry name" value="EGF-like_CS"/>
</dbReference>
<dbReference type="PANTHER" id="PTHR12916">
    <property type="entry name" value="CYTOCHROME C OXIDASE POLYPEPTIDE VIC-2"/>
    <property type="match status" value="1"/>
</dbReference>
<dbReference type="SMART" id="SM00179">
    <property type="entry name" value="EGF_CA"/>
    <property type="match status" value="2"/>
</dbReference>
<dbReference type="AlphaFoldDB" id="A0A8J4U5H3"/>
<organism evidence="8 9">
    <name type="scientific">Clarias magur</name>
    <name type="common">Asian catfish</name>
    <name type="synonym">Macropteronotus magur</name>
    <dbReference type="NCBI Taxonomy" id="1594786"/>
    <lineage>
        <taxon>Eukaryota</taxon>
        <taxon>Metazoa</taxon>
        <taxon>Chordata</taxon>
        <taxon>Craniata</taxon>
        <taxon>Vertebrata</taxon>
        <taxon>Euteleostomi</taxon>
        <taxon>Actinopterygii</taxon>
        <taxon>Neopterygii</taxon>
        <taxon>Teleostei</taxon>
        <taxon>Ostariophysi</taxon>
        <taxon>Siluriformes</taxon>
        <taxon>Clariidae</taxon>
        <taxon>Clarias</taxon>
    </lineage>
</organism>
<dbReference type="SMART" id="SM00181">
    <property type="entry name" value="EGF"/>
    <property type="match status" value="2"/>
</dbReference>
<keyword evidence="2" id="KW-0732">Signal</keyword>
<dbReference type="GO" id="GO:0005509">
    <property type="term" value="F:calcium ion binding"/>
    <property type="evidence" value="ECO:0007669"/>
    <property type="project" value="InterPro"/>
</dbReference>
<evidence type="ECO:0000256" key="5">
    <source>
        <dbReference type="ARBA" id="ARBA00023180"/>
    </source>
</evidence>
<dbReference type="GO" id="GO:0007417">
    <property type="term" value="P:central nervous system development"/>
    <property type="evidence" value="ECO:0007669"/>
    <property type="project" value="UniProtKB-ARBA"/>
</dbReference>
<dbReference type="OrthoDB" id="283575at2759"/>
<dbReference type="GO" id="GO:0007219">
    <property type="term" value="P:Notch signaling pathway"/>
    <property type="evidence" value="ECO:0007669"/>
    <property type="project" value="TreeGrafter"/>
</dbReference>
<keyword evidence="5" id="KW-0325">Glycoprotein</keyword>
<evidence type="ECO:0000256" key="3">
    <source>
        <dbReference type="ARBA" id="ARBA00022737"/>
    </source>
</evidence>
<evidence type="ECO:0000259" key="7">
    <source>
        <dbReference type="PROSITE" id="PS50026"/>
    </source>
</evidence>
<dbReference type="FunFam" id="2.10.25.10:FF:000004">
    <property type="entry name" value="Neurogenic locus notch 1"/>
    <property type="match status" value="1"/>
</dbReference>
<dbReference type="SUPFAM" id="SSF57196">
    <property type="entry name" value="EGF/Laminin"/>
    <property type="match status" value="2"/>
</dbReference>
<evidence type="ECO:0000256" key="6">
    <source>
        <dbReference type="PROSITE-ProRule" id="PRU00076"/>
    </source>
</evidence>
<keyword evidence="9" id="KW-1185">Reference proteome</keyword>
<reference evidence="8" key="1">
    <citation type="submission" date="2020-07" db="EMBL/GenBank/DDBJ databases">
        <title>Clarias magur genome sequencing, assembly and annotation.</title>
        <authorList>
            <person name="Kushwaha B."/>
            <person name="Kumar R."/>
            <person name="Das P."/>
            <person name="Joshi C.G."/>
            <person name="Kumar D."/>
            <person name="Nagpure N.S."/>
            <person name="Pandey M."/>
            <person name="Agarwal S."/>
            <person name="Srivastava S."/>
            <person name="Singh M."/>
            <person name="Sahoo L."/>
            <person name="Jayasankar P."/>
            <person name="Meher P.K."/>
            <person name="Koringa P.G."/>
            <person name="Iquebal M.A."/>
            <person name="Das S.P."/>
            <person name="Bit A."/>
            <person name="Patnaik S."/>
            <person name="Patel N."/>
            <person name="Shah T.M."/>
            <person name="Hinsu A."/>
            <person name="Jena J.K."/>
        </authorList>
    </citation>
    <scope>NUCLEOTIDE SEQUENCE</scope>
    <source>
        <strain evidence="8">CIFAMagur01</strain>
        <tissue evidence="8">Testis</tissue>
    </source>
</reference>
<evidence type="ECO:0000256" key="4">
    <source>
        <dbReference type="ARBA" id="ARBA00023157"/>
    </source>
</evidence>
<keyword evidence="1 6" id="KW-0245">EGF-like domain</keyword>
<dbReference type="Pfam" id="PF12661">
    <property type="entry name" value="hEGF"/>
    <property type="match status" value="1"/>
</dbReference>
<protein>
    <submittedName>
        <fullName evidence="8">Neurogenic locus notch protein 2-like</fullName>
    </submittedName>
</protein>
<sequence>FTGRLCSENIDDCNPKPCHHGVCKDGIAMFTCECELGWQGQICNQQYNECISDPCQNGGRCLDLVNNYQCICQPGTS</sequence>
<dbReference type="Gene3D" id="2.10.25.10">
    <property type="entry name" value="Laminin"/>
    <property type="match status" value="2"/>
</dbReference>
<dbReference type="Proteomes" id="UP000727407">
    <property type="component" value="Unassembled WGS sequence"/>
</dbReference>
<dbReference type="InterPro" id="IPR000152">
    <property type="entry name" value="EGF-type_Asp/Asn_hydroxyl_site"/>
</dbReference>
<feature type="disulfide bond" evidence="6">
    <location>
        <begin position="13"/>
        <end position="23"/>
    </location>
</feature>
<dbReference type="InterPro" id="IPR018097">
    <property type="entry name" value="EGF_Ca-bd_CS"/>
</dbReference>
<dbReference type="PROSITE" id="PS01186">
    <property type="entry name" value="EGF_2"/>
    <property type="match status" value="1"/>
</dbReference>